<name>A0AAN9NNI6_PSOTE</name>
<protein>
    <submittedName>
        <fullName evidence="1">Uncharacterized protein</fullName>
    </submittedName>
</protein>
<dbReference type="EMBL" id="JAYMYS010000026">
    <property type="protein sequence ID" value="KAK7376410.1"/>
    <property type="molecule type" value="Genomic_DNA"/>
</dbReference>
<organism evidence="1 2">
    <name type="scientific">Psophocarpus tetragonolobus</name>
    <name type="common">Winged bean</name>
    <name type="synonym">Dolichos tetragonolobus</name>
    <dbReference type="NCBI Taxonomy" id="3891"/>
    <lineage>
        <taxon>Eukaryota</taxon>
        <taxon>Viridiplantae</taxon>
        <taxon>Streptophyta</taxon>
        <taxon>Embryophyta</taxon>
        <taxon>Tracheophyta</taxon>
        <taxon>Spermatophyta</taxon>
        <taxon>Magnoliopsida</taxon>
        <taxon>eudicotyledons</taxon>
        <taxon>Gunneridae</taxon>
        <taxon>Pentapetalae</taxon>
        <taxon>rosids</taxon>
        <taxon>fabids</taxon>
        <taxon>Fabales</taxon>
        <taxon>Fabaceae</taxon>
        <taxon>Papilionoideae</taxon>
        <taxon>50 kb inversion clade</taxon>
        <taxon>NPAAA clade</taxon>
        <taxon>indigoferoid/millettioid clade</taxon>
        <taxon>Phaseoleae</taxon>
        <taxon>Psophocarpus</taxon>
    </lineage>
</organism>
<reference evidence="1 2" key="1">
    <citation type="submission" date="2024-01" db="EMBL/GenBank/DDBJ databases">
        <title>The genomes of 5 underutilized Papilionoideae crops provide insights into root nodulation and disease resistanc.</title>
        <authorList>
            <person name="Jiang F."/>
        </authorList>
    </citation>
    <scope>NUCLEOTIDE SEQUENCE [LARGE SCALE GENOMIC DNA]</scope>
    <source>
        <strain evidence="1">DUOXIRENSHENG_FW03</strain>
        <tissue evidence="1">Leaves</tissue>
    </source>
</reference>
<keyword evidence="2" id="KW-1185">Reference proteome</keyword>
<proteinExistence type="predicted"/>
<accession>A0AAN9NNI6</accession>
<gene>
    <name evidence="1" type="ORF">VNO78_34697</name>
</gene>
<evidence type="ECO:0000313" key="2">
    <source>
        <dbReference type="Proteomes" id="UP001386955"/>
    </source>
</evidence>
<comment type="caution">
    <text evidence="1">The sequence shown here is derived from an EMBL/GenBank/DDBJ whole genome shotgun (WGS) entry which is preliminary data.</text>
</comment>
<dbReference type="Proteomes" id="UP001386955">
    <property type="component" value="Unassembled WGS sequence"/>
</dbReference>
<dbReference type="AlphaFoldDB" id="A0AAN9NNI6"/>
<evidence type="ECO:0000313" key="1">
    <source>
        <dbReference type="EMBL" id="KAK7376410.1"/>
    </source>
</evidence>
<sequence length="95" mass="10282">MADSLFDFPEVVTDIEPNGNICPNSPKHTLTQGESSEAYAQSVVEVTHAGWVMEFRVGNVGVFHIGSGVIHEGVMEDHAGVLVDHHEILEESQAV</sequence>